<name>A0ACC0YC33_9ROSI</name>
<organism evidence="1 2">
    <name type="scientific">Pistacia integerrima</name>
    <dbReference type="NCBI Taxonomy" id="434235"/>
    <lineage>
        <taxon>Eukaryota</taxon>
        <taxon>Viridiplantae</taxon>
        <taxon>Streptophyta</taxon>
        <taxon>Embryophyta</taxon>
        <taxon>Tracheophyta</taxon>
        <taxon>Spermatophyta</taxon>
        <taxon>Magnoliopsida</taxon>
        <taxon>eudicotyledons</taxon>
        <taxon>Gunneridae</taxon>
        <taxon>Pentapetalae</taxon>
        <taxon>rosids</taxon>
        <taxon>malvids</taxon>
        <taxon>Sapindales</taxon>
        <taxon>Anacardiaceae</taxon>
        <taxon>Pistacia</taxon>
    </lineage>
</organism>
<protein>
    <submittedName>
        <fullName evidence="1">Uncharacterized protein</fullName>
    </submittedName>
</protein>
<comment type="caution">
    <text evidence="1">The sequence shown here is derived from an EMBL/GenBank/DDBJ whole genome shotgun (WGS) entry which is preliminary data.</text>
</comment>
<sequence>MSDPATLTQTIVTGTDFAIKQGTGIANYLKRKHGYVKDIEQNYAKLEDEYDTLCAREKFTEDKLERCEAEADETKECEIWRGKVKEMKVEVEKLKTAYGDRPCGPRHYLYLMKLGRRIVKMTEEVAYLTNAREKMLSMMIQKPPPLRISNPTKENIKLASVEKNVKKLKEYLRNEKIKTICVWGPVGVGKSRVMDRLHQEIKVPEDFHIVFKVAVGKGNDEERIQKQLLKRLKINQENLSAEERRSKINEKLKKCPSYLLLLDDVFSKINLEEIGITDEHQGKVVFATRYRVFCQGRDEELEVDRLSDTDARKMFWEIVGLGFRDNPDIVGEAELIIKFCSGMPYLIELIGKHLSNRMSIEEKIQEENANIAAIWRKTWDGLTSPTGEPRQNLEIVYRTLRLEIERLYERIEQFLNGFPKLRDARDDGNDKLLELVGNSLLKKGKVVGLYTMFEFYQRLAFRFAEDENSYMPEIGREIKWEVATRISMIGNSCFLPLPKEPKSERILTLLLHEINCLSQFPTSFFQRMSLLQLLDLYKTKIQTLPSSISCLKNLKAMFLKNCDQLIELCAEVGDLRTLEILDIRHTGIYNLPSVIKHLISLKCLRVSIRKNIGNQNHVNGEGPREMISSNVFDKLHSLEELGIVVDPTDERWDQNVVISIVEQVSTLEELTNLCFYFPTLDCFKTFISNSKSFNGNDKWKGGLRSFSITVGPQQGNSLPEFDVSKWSTQKRLRFSAGDDFPEAILKILKQAHAFELIDHTAPNLSVVDGGDLQFLKDCTIEDCGNMTSIIDGEHTRGDAFKSLNKLHIDGLPKLEHIWKGAIESQHSLIMLKILTLKGCHSLKVLFSGVTVLRLNQLKHIKIEDCKVIEQIIQDGSIVDLGAFPKLEEFELIDLPSLSNISKVVSMKWDSLETLMINKCAELKSFPSTFKEAKKLRSIYCTQDLWNQLVWPADNDATKNRFLNLHQPIQP</sequence>
<proteinExistence type="predicted"/>
<evidence type="ECO:0000313" key="1">
    <source>
        <dbReference type="EMBL" id="KAJ0033978.1"/>
    </source>
</evidence>
<evidence type="ECO:0000313" key="2">
    <source>
        <dbReference type="Proteomes" id="UP001163603"/>
    </source>
</evidence>
<keyword evidence="2" id="KW-1185">Reference proteome</keyword>
<accession>A0ACC0YC33</accession>
<gene>
    <name evidence="1" type="ORF">Pint_26105</name>
</gene>
<dbReference type="EMBL" id="CM047742">
    <property type="protein sequence ID" value="KAJ0033978.1"/>
    <property type="molecule type" value="Genomic_DNA"/>
</dbReference>
<dbReference type="Proteomes" id="UP001163603">
    <property type="component" value="Chromosome 7"/>
</dbReference>
<reference evidence="2" key="1">
    <citation type="journal article" date="2023" name="G3 (Bethesda)">
        <title>Genome assembly and association tests identify interacting loci associated with vigor, precocity, and sex in interspecific pistachio rootstocks.</title>
        <authorList>
            <person name="Palmer W."/>
            <person name="Jacygrad E."/>
            <person name="Sagayaradj S."/>
            <person name="Cavanaugh K."/>
            <person name="Han R."/>
            <person name="Bertier L."/>
            <person name="Beede B."/>
            <person name="Kafkas S."/>
            <person name="Golino D."/>
            <person name="Preece J."/>
            <person name="Michelmore R."/>
        </authorList>
    </citation>
    <scope>NUCLEOTIDE SEQUENCE [LARGE SCALE GENOMIC DNA]</scope>
</reference>